<reference evidence="7" key="1">
    <citation type="submission" date="2018-06" db="EMBL/GenBank/DDBJ databases">
        <authorList>
            <person name="Zhirakovskaya E."/>
        </authorList>
    </citation>
    <scope>NUCLEOTIDE SEQUENCE</scope>
</reference>
<dbReference type="Gene3D" id="3.30.160.810">
    <property type="match status" value="1"/>
</dbReference>
<sequence>MNGLIGKKAGMTHFFSEEGDQLPVTVLEMGPCPVSQVKTMDKDGYSAAQLAFEPFLKKDKGKFSRPLRGHFEKEKLKPHRHLREFRMSDSAQEPPKVGDVIKVDIFNDGGYVSVTSVSKGRGFAGVVKRHGYSTSPMSHGAHEQFRHPGSMGMCVQPGRVLPGKKLPGHMGFAKVKVLNLEIVKTFPEQNILLVKGAVPGPTGGIVVVEKTTRKIKKDPPKPKDTKKKKK</sequence>
<keyword evidence="4 7" id="KW-0689">Ribosomal protein</keyword>
<accession>A0A3B1BRH0</accession>
<dbReference type="Gene3D" id="2.40.30.10">
    <property type="entry name" value="Translation factors"/>
    <property type="match status" value="1"/>
</dbReference>
<comment type="similarity">
    <text evidence="1">Belongs to the universal ribosomal protein uL3 family.</text>
</comment>
<evidence type="ECO:0000256" key="6">
    <source>
        <dbReference type="SAM" id="MobiDB-lite"/>
    </source>
</evidence>
<feature type="region of interest" description="Disordered" evidence="6">
    <location>
        <begin position="211"/>
        <end position="230"/>
    </location>
</feature>
<dbReference type="GO" id="GO:0006412">
    <property type="term" value="P:translation"/>
    <property type="evidence" value="ECO:0007669"/>
    <property type="project" value="InterPro"/>
</dbReference>
<dbReference type="InterPro" id="IPR019927">
    <property type="entry name" value="Ribosomal_uL3_bac/org-type"/>
</dbReference>
<organism evidence="7">
    <name type="scientific">hydrothermal vent metagenome</name>
    <dbReference type="NCBI Taxonomy" id="652676"/>
    <lineage>
        <taxon>unclassified sequences</taxon>
        <taxon>metagenomes</taxon>
        <taxon>ecological metagenomes</taxon>
    </lineage>
</organism>
<dbReference type="FunFam" id="2.40.30.10:FF:000004">
    <property type="entry name" value="50S ribosomal protein L3"/>
    <property type="match status" value="1"/>
</dbReference>
<name>A0A3B1BRH0_9ZZZZ</name>
<dbReference type="Pfam" id="PF00297">
    <property type="entry name" value="Ribosomal_L3"/>
    <property type="match status" value="1"/>
</dbReference>
<dbReference type="GO" id="GO:0003735">
    <property type="term" value="F:structural constituent of ribosome"/>
    <property type="evidence" value="ECO:0007669"/>
    <property type="project" value="InterPro"/>
</dbReference>
<proteinExistence type="inferred from homology"/>
<evidence type="ECO:0000256" key="5">
    <source>
        <dbReference type="ARBA" id="ARBA00023274"/>
    </source>
</evidence>
<protein>
    <submittedName>
        <fullName evidence="7">LSU ribosomal protein L3p (L3e)</fullName>
    </submittedName>
</protein>
<evidence type="ECO:0000256" key="3">
    <source>
        <dbReference type="ARBA" id="ARBA00022884"/>
    </source>
</evidence>
<dbReference type="PANTHER" id="PTHR11229:SF16">
    <property type="entry name" value="LARGE RIBOSOMAL SUBUNIT PROTEIN UL3C"/>
    <property type="match status" value="1"/>
</dbReference>
<dbReference type="EMBL" id="UOGA01000190">
    <property type="protein sequence ID" value="VAX20906.1"/>
    <property type="molecule type" value="Genomic_DNA"/>
</dbReference>
<dbReference type="NCBIfam" id="TIGR03625">
    <property type="entry name" value="L3_bact"/>
    <property type="match status" value="1"/>
</dbReference>
<gene>
    <name evidence="7" type="ORF">MNBD_NITROSPINAE04-310</name>
</gene>
<evidence type="ECO:0000256" key="4">
    <source>
        <dbReference type="ARBA" id="ARBA00022980"/>
    </source>
</evidence>
<keyword evidence="3" id="KW-0694">RNA-binding</keyword>
<evidence type="ECO:0000256" key="1">
    <source>
        <dbReference type="ARBA" id="ARBA00006540"/>
    </source>
</evidence>
<dbReference type="AlphaFoldDB" id="A0A3B1BRH0"/>
<evidence type="ECO:0000313" key="7">
    <source>
        <dbReference type="EMBL" id="VAX20906.1"/>
    </source>
</evidence>
<evidence type="ECO:0000256" key="2">
    <source>
        <dbReference type="ARBA" id="ARBA00022730"/>
    </source>
</evidence>
<dbReference type="InterPro" id="IPR000597">
    <property type="entry name" value="Ribosomal_uL3"/>
</dbReference>
<keyword evidence="2" id="KW-0699">rRNA-binding</keyword>
<dbReference type="GO" id="GO:0022625">
    <property type="term" value="C:cytosolic large ribosomal subunit"/>
    <property type="evidence" value="ECO:0007669"/>
    <property type="project" value="TreeGrafter"/>
</dbReference>
<dbReference type="GO" id="GO:0019843">
    <property type="term" value="F:rRNA binding"/>
    <property type="evidence" value="ECO:0007669"/>
    <property type="project" value="UniProtKB-KW"/>
</dbReference>
<dbReference type="InterPro" id="IPR009000">
    <property type="entry name" value="Transl_B-barrel_sf"/>
</dbReference>
<dbReference type="HAMAP" id="MF_01325_B">
    <property type="entry name" value="Ribosomal_uL3_B"/>
    <property type="match status" value="1"/>
</dbReference>
<keyword evidence="5" id="KW-0687">Ribonucleoprotein</keyword>
<dbReference type="PANTHER" id="PTHR11229">
    <property type="entry name" value="50S RIBOSOMAL PROTEIN L3"/>
    <property type="match status" value="1"/>
</dbReference>
<dbReference type="SUPFAM" id="SSF50447">
    <property type="entry name" value="Translation proteins"/>
    <property type="match status" value="1"/>
</dbReference>